<organism evidence="4 5">
    <name type="scientific">Heterostelium pallidum (strain ATCC 26659 / Pp 5 / PN500)</name>
    <name type="common">Cellular slime mold</name>
    <name type="synonym">Polysphondylium pallidum</name>
    <dbReference type="NCBI Taxonomy" id="670386"/>
    <lineage>
        <taxon>Eukaryota</taxon>
        <taxon>Amoebozoa</taxon>
        <taxon>Evosea</taxon>
        <taxon>Eumycetozoa</taxon>
        <taxon>Dictyostelia</taxon>
        <taxon>Acytosteliales</taxon>
        <taxon>Acytosteliaceae</taxon>
        <taxon>Heterostelium</taxon>
    </lineage>
</organism>
<dbReference type="AlphaFoldDB" id="D3AW01"/>
<dbReference type="Pfam" id="PF01294">
    <property type="entry name" value="Ribosomal_L13e"/>
    <property type="match status" value="1"/>
</dbReference>
<dbReference type="FunCoup" id="D3AW01">
    <property type="interactions" value="622"/>
</dbReference>
<keyword evidence="2 4" id="KW-0689">Ribosomal protein</keyword>
<dbReference type="GeneID" id="31355802"/>
<dbReference type="HAMAP" id="MF_00499">
    <property type="entry name" value="Ribosomal_eL13"/>
    <property type="match status" value="1"/>
</dbReference>
<dbReference type="PANTHER" id="PTHR11722">
    <property type="entry name" value="60S RIBOSOMAL PROTEIN L13"/>
    <property type="match status" value="1"/>
</dbReference>
<evidence type="ECO:0000256" key="2">
    <source>
        <dbReference type="ARBA" id="ARBA00022980"/>
    </source>
</evidence>
<dbReference type="PANTHER" id="PTHR11722:SF0">
    <property type="entry name" value="LARGE RIBOSOMAL SUBUNIT PROTEIN EL13"/>
    <property type="match status" value="1"/>
</dbReference>
<dbReference type="GO" id="GO:0022625">
    <property type="term" value="C:cytosolic large ribosomal subunit"/>
    <property type="evidence" value="ECO:0007669"/>
    <property type="project" value="TreeGrafter"/>
</dbReference>
<dbReference type="EMBL" id="ADBJ01000002">
    <property type="protein sequence ID" value="EFA86474.1"/>
    <property type="molecule type" value="Genomic_DNA"/>
</dbReference>
<comment type="similarity">
    <text evidence="1">Belongs to the eukaryotic ribosomal protein eL13 family.</text>
</comment>
<keyword evidence="3" id="KW-0687">Ribonucleoprotein</keyword>
<name>D3AW01_HETP5</name>
<dbReference type="Proteomes" id="UP000001396">
    <property type="component" value="Unassembled WGS sequence"/>
</dbReference>
<accession>D3AW01</accession>
<comment type="caution">
    <text evidence="4">The sequence shown here is derived from an EMBL/GenBank/DDBJ whole genome shotgun (WGS) entry which is preliminary data.</text>
</comment>
<dbReference type="STRING" id="670386.D3AW01"/>
<dbReference type="RefSeq" id="XP_020438579.1">
    <property type="nucleotide sequence ID" value="XM_020571305.1"/>
</dbReference>
<evidence type="ECO:0000313" key="5">
    <source>
        <dbReference type="Proteomes" id="UP000001396"/>
    </source>
</evidence>
<protein>
    <submittedName>
        <fullName evidence="4">S60 ribosomal protein L13</fullName>
    </submittedName>
</protein>
<dbReference type="Gene3D" id="1.20.5.110">
    <property type="match status" value="1"/>
</dbReference>
<evidence type="ECO:0000313" key="4">
    <source>
        <dbReference type="EMBL" id="EFA86474.1"/>
    </source>
</evidence>
<proteinExistence type="inferred from homology"/>
<sequence length="207" mass="23629">MPIHNKVLSNTHLRKHWQMRVRTWFNQAGRKERRRNTRAEKAAAIFPRPLRSLKPIVRPPTQKYNIKTREGRGFTLEELKAAKLSVRYARSIGIAVDPRRTNISQQSLSLNAQRLKEYQSKLVLFPRKATAPKKGDATKAEIDNAVQNLNVLPFASSKVSVFTPRKVTEDEKKFQAYTTLRAASAKVKNSGLRKLAKEKKAAEAKDK</sequence>
<dbReference type="GO" id="GO:0003723">
    <property type="term" value="F:RNA binding"/>
    <property type="evidence" value="ECO:0007669"/>
    <property type="project" value="TreeGrafter"/>
</dbReference>
<gene>
    <name evidence="4" type="primary">rpl13</name>
    <name evidence="4" type="ORF">PPL_00268</name>
</gene>
<dbReference type="GO" id="GO:0006412">
    <property type="term" value="P:translation"/>
    <property type="evidence" value="ECO:0007669"/>
    <property type="project" value="InterPro"/>
</dbReference>
<dbReference type="GO" id="GO:0003735">
    <property type="term" value="F:structural constituent of ribosome"/>
    <property type="evidence" value="ECO:0007669"/>
    <property type="project" value="InterPro"/>
</dbReference>
<evidence type="ECO:0000256" key="3">
    <source>
        <dbReference type="ARBA" id="ARBA00023274"/>
    </source>
</evidence>
<keyword evidence="5" id="KW-1185">Reference proteome</keyword>
<evidence type="ECO:0000256" key="1">
    <source>
        <dbReference type="ARBA" id="ARBA00005640"/>
    </source>
</evidence>
<dbReference type="InterPro" id="IPR001380">
    <property type="entry name" value="Ribosomal_eL13"/>
</dbReference>
<reference evidence="4 5" key="1">
    <citation type="journal article" date="2011" name="Genome Res.">
        <title>Phylogeny-wide analysis of social amoeba genomes highlights ancient origins for complex intercellular communication.</title>
        <authorList>
            <person name="Heidel A.J."/>
            <person name="Lawal H.M."/>
            <person name="Felder M."/>
            <person name="Schilde C."/>
            <person name="Helps N.R."/>
            <person name="Tunggal B."/>
            <person name="Rivero F."/>
            <person name="John U."/>
            <person name="Schleicher M."/>
            <person name="Eichinger L."/>
            <person name="Platzer M."/>
            <person name="Noegel A.A."/>
            <person name="Schaap P."/>
            <person name="Gloeckner G."/>
        </authorList>
    </citation>
    <scope>NUCLEOTIDE SEQUENCE [LARGE SCALE GENOMIC DNA]</scope>
    <source>
        <strain evidence="5">ATCC 26659 / Pp 5 / PN500</strain>
    </source>
</reference>
<dbReference type="OMA" id="RQHRANK"/>
<dbReference type="InParanoid" id="D3AW01"/>